<evidence type="ECO:0000256" key="7">
    <source>
        <dbReference type="ARBA" id="ARBA00038345"/>
    </source>
</evidence>
<evidence type="ECO:0000256" key="8">
    <source>
        <dbReference type="ARBA" id="ARBA00042242"/>
    </source>
</evidence>
<keyword evidence="3" id="KW-0436">Ligase</keyword>
<dbReference type="InterPro" id="IPR020562">
    <property type="entry name" value="PRibGlycinamide_synth_N"/>
</dbReference>
<dbReference type="Proteomes" id="UP000176498">
    <property type="component" value="Unassembled WGS sequence"/>
</dbReference>
<dbReference type="InterPro" id="IPR020561">
    <property type="entry name" value="PRibGlycinamid_synth_ATP-grasp"/>
</dbReference>
<sequence length="445" mass="48750">MAEFKVLLIGSGGREYAFLRKLLQSPEVKVTVTPGLSGMLYFLNEEERSRVKLHQEVKATDIKAILQLAQEIMPDLIIVGPESPLIIGLADELMAKGFKVIGFTAKGAELENNKALTKAVYQQLGQPTAPGRLVTSVAEAIPFIEQCQRDGIFLACKTNHEAAGKGVVVPSLEGQDGIDHWMLVEETLTQMFDPKKPLGFLAKAVLLEHCYWSLREWSAMYLLGKNGFCLPWEPAKDHKLLHGNNTGGMGIVTPAPGFTMSDMNQRLAIITKVRKYLSDRFGIELCGILYEGLNRMGLIDYLIEINVRGGDPETQAQLEYILGIAFHELLLAACEGNTGILNQVKVPEDLVQVGVVMASKGYPGDYSDQKGKEIIIPGNLPENVIIFPAGLVWEDNKLKIAGGRVLMVVGKGKTIAEARAIAYDVVKEIKHDGALDWRDDIGIAA</sequence>
<evidence type="ECO:0000313" key="13">
    <source>
        <dbReference type="Proteomes" id="UP000176498"/>
    </source>
</evidence>
<keyword evidence="6 10" id="KW-0067">ATP-binding</keyword>
<dbReference type="SUPFAM" id="SSF52440">
    <property type="entry name" value="PreATP-grasp domain"/>
    <property type="match status" value="1"/>
</dbReference>
<dbReference type="Pfam" id="PF01071">
    <property type="entry name" value="GARS_A"/>
    <property type="match status" value="1"/>
</dbReference>
<comment type="pathway">
    <text evidence="1">Purine metabolism; IMP biosynthesis via de novo pathway; N(1)-(5-phospho-D-ribosyl)glycinamide from 5-phospho-alpha-D-ribose 1-diphosphate: step 2/2.</text>
</comment>
<dbReference type="GO" id="GO:0005524">
    <property type="term" value="F:ATP binding"/>
    <property type="evidence" value="ECO:0007669"/>
    <property type="project" value="UniProtKB-UniRule"/>
</dbReference>
<evidence type="ECO:0000256" key="3">
    <source>
        <dbReference type="ARBA" id="ARBA00022598"/>
    </source>
</evidence>
<keyword evidence="4 10" id="KW-0547">Nucleotide-binding</keyword>
<dbReference type="PANTHER" id="PTHR43472">
    <property type="entry name" value="PHOSPHORIBOSYLAMINE--GLYCINE LIGASE"/>
    <property type="match status" value="1"/>
</dbReference>
<dbReference type="UniPathway" id="UPA00074">
    <property type="reaction ID" value="UER00125"/>
</dbReference>
<accession>A0A1G1XNQ8</accession>
<feature type="domain" description="ATP-grasp" evidence="11">
    <location>
        <begin position="118"/>
        <end position="335"/>
    </location>
</feature>
<dbReference type="SUPFAM" id="SSF56059">
    <property type="entry name" value="Glutathione synthetase ATP-binding domain-like"/>
    <property type="match status" value="1"/>
</dbReference>
<dbReference type="EC" id="6.3.4.13" evidence="2"/>
<protein>
    <recommendedName>
        <fullName evidence="2">phosphoribosylamine--glycine ligase</fullName>
        <ecNumber evidence="2">6.3.4.13</ecNumber>
    </recommendedName>
    <alternativeName>
        <fullName evidence="8">Glycinamide ribonucleotide synthetase</fullName>
    </alternativeName>
    <alternativeName>
        <fullName evidence="9">Phosphoribosylglycinamide synthetase</fullName>
    </alternativeName>
</protein>
<dbReference type="Gene3D" id="3.90.600.10">
    <property type="entry name" value="Phosphoribosylglycinamide synthetase, C-terminal domain"/>
    <property type="match status" value="1"/>
</dbReference>
<evidence type="ECO:0000256" key="10">
    <source>
        <dbReference type="PROSITE-ProRule" id="PRU00409"/>
    </source>
</evidence>
<dbReference type="Pfam" id="PF02844">
    <property type="entry name" value="GARS_N"/>
    <property type="match status" value="1"/>
</dbReference>
<dbReference type="InterPro" id="IPR020560">
    <property type="entry name" value="PRibGlycinamide_synth_C-dom"/>
</dbReference>
<comment type="similarity">
    <text evidence="7">Belongs to the GARS family.</text>
</comment>
<evidence type="ECO:0000256" key="2">
    <source>
        <dbReference type="ARBA" id="ARBA00013255"/>
    </source>
</evidence>
<evidence type="ECO:0000256" key="6">
    <source>
        <dbReference type="ARBA" id="ARBA00022840"/>
    </source>
</evidence>
<evidence type="ECO:0000256" key="9">
    <source>
        <dbReference type="ARBA" id="ARBA00042864"/>
    </source>
</evidence>
<reference evidence="12 13" key="1">
    <citation type="journal article" date="2016" name="Nat. Commun.">
        <title>Thousands of microbial genomes shed light on interconnected biogeochemical processes in an aquifer system.</title>
        <authorList>
            <person name="Anantharaman K."/>
            <person name="Brown C.T."/>
            <person name="Hug L.A."/>
            <person name="Sharon I."/>
            <person name="Castelle C.J."/>
            <person name="Probst A.J."/>
            <person name="Thomas B.C."/>
            <person name="Singh A."/>
            <person name="Wilkins M.J."/>
            <person name="Karaoz U."/>
            <person name="Brodie E.L."/>
            <person name="Williams K.H."/>
            <person name="Hubbard S.S."/>
            <person name="Banfield J.F."/>
        </authorList>
    </citation>
    <scope>NUCLEOTIDE SEQUENCE [LARGE SCALE GENOMIC DNA]</scope>
</reference>
<dbReference type="GO" id="GO:0046872">
    <property type="term" value="F:metal ion binding"/>
    <property type="evidence" value="ECO:0007669"/>
    <property type="project" value="InterPro"/>
</dbReference>
<dbReference type="Gene3D" id="3.30.470.20">
    <property type="entry name" value="ATP-grasp fold, B domain"/>
    <property type="match status" value="1"/>
</dbReference>
<dbReference type="InterPro" id="IPR011054">
    <property type="entry name" value="Rudment_hybrid_motif"/>
</dbReference>
<evidence type="ECO:0000256" key="4">
    <source>
        <dbReference type="ARBA" id="ARBA00022741"/>
    </source>
</evidence>
<dbReference type="GO" id="GO:0006189">
    <property type="term" value="P:'de novo' IMP biosynthetic process"/>
    <property type="evidence" value="ECO:0007669"/>
    <property type="project" value="UniProtKB-UniPathway"/>
</dbReference>
<dbReference type="InterPro" id="IPR011761">
    <property type="entry name" value="ATP-grasp"/>
</dbReference>
<dbReference type="SMART" id="SM01209">
    <property type="entry name" value="GARS_A"/>
    <property type="match status" value="1"/>
</dbReference>
<evidence type="ECO:0000259" key="11">
    <source>
        <dbReference type="PROSITE" id="PS50975"/>
    </source>
</evidence>
<comment type="caution">
    <text evidence="12">The sequence shown here is derived from an EMBL/GenBank/DDBJ whole genome shotgun (WGS) entry which is preliminary data.</text>
</comment>
<dbReference type="AlphaFoldDB" id="A0A1G1XNQ8"/>
<keyword evidence="5" id="KW-0658">Purine biosynthesis</keyword>
<evidence type="ECO:0000256" key="5">
    <source>
        <dbReference type="ARBA" id="ARBA00022755"/>
    </source>
</evidence>
<gene>
    <name evidence="12" type="ORF">A2Y82_01150</name>
</gene>
<dbReference type="EMBL" id="MHHZ01000015">
    <property type="protein sequence ID" value="OGY41582.1"/>
    <property type="molecule type" value="Genomic_DNA"/>
</dbReference>
<organism evidence="12 13">
    <name type="scientific">Candidatus Buchananbacteria bacterium RBG_13_36_9</name>
    <dbReference type="NCBI Taxonomy" id="1797530"/>
    <lineage>
        <taxon>Bacteria</taxon>
        <taxon>Candidatus Buchananiibacteriota</taxon>
    </lineage>
</organism>
<proteinExistence type="inferred from homology"/>
<dbReference type="InterPro" id="IPR000115">
    <property type="entry name" value="PRibGlycinamide_synth"/>
</dbReference>
<evidence type="ECO:0000313" key="12">
    <source>
        <dbReference type="EMBL" id="OGY41582.1"/>
    </source>
</evidence>
<dbReference type="PANTHER" id="PTHR43472:SF1">
    <property type="entry name" value="PHOSPHORIBOSYLAMINE--GLYCINE LIGASE, CHLOROPLASTIC"/>
    <property type="match status" value="1"/>
</dbReference>
<dbReference type="Pfam" id="PF02843">
    <property type="entry name" value="GARS_C"/>
    <property type="match status" value="1"/>
</dbReference>
<dbReference type="InterPro" id="IPR037123">
    <property type="entry name" value="PRibGlycinamide_synth_C_sf"/>
</dbReference>
<dbReference type="InterPro" id="IPR016185">
    <property type="entry name" value="PreATP-grasp_dom_sf"/>
</dbReference>
<name>A0A1G1XNQ8_9BACT</name>
<dbReference type="Gene3D" id="3.40.50.20">
    <property type="match status" value="1"/>
</dbReference>
<dbReference type="SUPFAM" id="SSF51246">
    <property type="entry name" value="Rudiment single hybrid motif"/>
    <property type="match status" value="1"/>
</dbReference>
<dbReference type="PROSITE" id="PS50975">
    <property type="entry name" value="ATP_GRASP"/>
    <property type="match status" value="1"/>
</dbReference>
<dbReference type="GO" id="GO:0009113">
    <property type="term" value="P:purine nucleobase biosynthetic process"/>
    <property type="evidence" value="ECO:0007669"/>
    <property type="project" value="InterPro"/>
</dbReference>
<dbReference type="SMART" id="SM01210">
    <property type="entry name" value="GARS_C"/>
    <property type="match status" value="1"/>
</dbReference>
<evidence type="ECO:0000256" key="1">
    <source>
        <dbReference type="ARBA" id="ARBA00005174"/>
    </source>
</evidence>
<dbReference type="GO" id="GO:0004637">
    <property type="term" value="F:phosphoribosylamine-glycine ligase activity"/>
    <property type="evidence" value="ECO:0007669"/>
    <property type="project" value="UniProtKB-EC"/>
</dbReference>